<accession>A0ABN0XWI2</accession>
<organism evidence="2 3">
    <name type="scientific">Bowmanella denitrificans</name>
    <dbReference type="NCBI Taxonomy" id="366582"/>
    <lineage>
        <taxon>Bacteria</taxon>
        <taxon>Pseudomonadati</taxon>
        <taxon>Pseudomonadota</taxon>
        <taxon>Gammaproteobacteria</taxon>
        <taxon>Alteromonadales</taxon>
        <taxon>Alteromonadaceae</taxon>
        <taxon>Bowmanella</taxon>
    </lineage>
</organism>
<proteinExistence type="predicted"/>
<comment type="caution">
    <text evidence="2">The sequence shown here is derived from an EMBL/GenBank/DDBJ whole genome shotgun (WGS) entry which is preliminary data.</text>
</comment>
<dbReference type="RefSeq" id="WP_102794388.1">
    <property type="nucleotide sequence ID" value="NZ_BAAAEI010000031.1"/>
</dbReference>
<evidence type="ECO:0000313" key="3">
    <source>
        <dbReference type="Proteomes" id="UP001501757"/>
    </source>
</evidence>
<feature type="domain" description="SnoaL-like" evidence="1">
    <location>
        <begin position="13"/>
        <end position="111"/>
    </location>
</feature>
<gene>
    <name evidence="2" type="ORF">GCM10009092_43880</name>
</gene>
<dbReference type="InterPro" id="IPR032710">
    <property type="entry name" value="NTF2-like_dom_sf"/>
</dbReference>
<sequence>MTRDEARIFAASWLPAWTGNHPELLISFYASDAFYLDPAEPQGLKGREAIMAHFVKLLARNPEWTWQQLEAIPMEMGFVNKWLARIPVGYQLLEIKGVCLVQINTDGLIQRNEVYFDRSSWLDCLKAAKPKGN</sequence>
<name>A0ABN0XWI2_9ALTE</name>
<keyword evidence="3" id="KW-1185">Reference proteome</keyword>
<evidence type="ECO:0000259" key="1">
    <source>
        <dbReference type="Pfam" id="PF12680"/>
    </source>
</evidence>
<dbReference type="Pfam" id="PF12680">
    <property type="entry name" value="SnoaL_2"/>
    <property type="match status" value="1"/>
</dbReference>
<dbReference type="SUPFAM" id="SSF54427">
    <property type="entry name" value="NTF2-like"/>
    <property type="match status" value="1"/>
</dbReference>
<dbReference type="EMBL" id="BAAAEI010000031">
    <property type="protein sequence ID" value="GAA0374864.1"/>
    <property type="molecule type" value="Genomic_DNA"/>
</dbReference>
<reference evidence="2 3" key="1">
    <citation type="journal article" date="2019" name="Int. J. Syst. Evol. Microbiol.">
        <title>The Global Catalogue of Microorganisms (GCM) 10K type strain sequencing project: providing services to taxonomists for standard genome sequencing and annotation.</title>
        <authorList>
            <consortium name="The Broad Institute Genomics Platform"/>
            <consortium name="The Broad Institute Genome Sequencing Center for Infectious Disease"/>
            <person name="Wu L."/>
            <person name="Ma J."/>
        </authorList>
    </citation>
    <scope>NUCLEOTIDE SEQUENCE [LARGE SCALE GENOMIC DNA]</scope>
    <source>
        <strain evidence="2 3">JCM 13378</strain>
    </source>
</reference>
<dbReference type="InterPro" id="IPR037401">
    <property type="entry name" value="SnoaL-like"/>
</dbReference>
<protein>
    <recommendedName>
        <fullName evidence="1">SnoaL-like domain-containing protein</fullName>
    </recommendedName>
</protein>
<dbReference type="Proteomes" id="UP001501757">
    <property type="component" value="Unassembled WGS sequence"/>
</dbReference>
<dbReference type="Gene3D" id="3.10.450.50">
    <property type="match status" value="1"/>
</dbReference>
<evidence type="ECO:0000313" key="2">
    <source>
        <dbReference type="EMBL" id="GAA0374864.1"/>
    </source>
</evidence>